<dbReference type="EMBL" id="AUVB01000018">
    <property type="protein sequence ID" value="KGE04740.1"/>
    <property type="molecule type" value="Genomic_DNA"/>
</dbReference>
<dbReference type="Proteomes" id="UP000029640">
    <property type="component" value="Unassembled WGS sequence"/>
</dbReference>
<dbReference type="RefSeq" id="WP_035515412.1">
    <property type="nucleotide sequence ID" value="NZ_KN234755.1"/>
</dbReference>
<keyword evidence="1" id="KW-1133">Transmembrane helix</keyword>
<gene>
    <name evidence="2" type="ORF">HRUBRA_00618</name>
</gene>
<organism evidence="2 3">
    <name type="scientific">Pseudohaliea rubra DSM 19751</name>
    <dbReference type="NCBI Taxonomy" id="1265313"/>
    <lineage>
        <taxon>Bacteria</taxon>
        <taxon>Pseudomonadati</taxon>
        <taxon>Pseudomonadota</taxon>
        <taxon>Gammaproteobacteria</taxon>
        <taxon>Cellvibrionales</taxon>
        <taxon>Halieaceae</taxon>
        <taxon>Pseudohaliea</taxon>
    </lineage>
</organism>
<evidence type="ECO:0000313" key="3">
    <source>
        <dbReference type="Proteomes" id="UP000029640"/>
    </source>
</evidence>
<feature type="transmembrane region" description="Helical" evidence="1">
    <location>
        <begin position="12"/>
        <end position="34"/>
    </location>
</feature>
<evidence type="ECO:0000256" key="1">
    <source>
        <dbReference type="SAM" id="Phobius"/>
    </source>
</evidence>
<reference evidence="2 3" key="1">
    <citation type="journal article" date="2014" name="Genome Announc.">
        <title>Genome Sequence of Gammaproteobacterial Pseudohaliea rubra Type Strain DSM 19751, Isolated from Coastal Seawater of the Mediterranean Sea.</title>
        <authorList>
            <person name="Spring S."/>
            <person name="Fiebig A."/>
            <person name="Riedel T."/>
            <person name="Goker M."/>
            <person name="Klenk H.P."/>
        </authorList>
    </citation>
    <scope>NUCLEOTIDE SEQUENCE [LARGE SCALE GENOMIC DNA]</scope>
    <source>
        <strain evidence="2 3">DSM 19751</strain>
    </source>
</reference>
<dbReference type="AlphaFoldDB" id="A0A095VTQ0"/>
<dbReference type="STRING" id="1265313.HRUBRA_00618"/>
<dbReference type="NCBIfam" id="NF040576">
    <property type="entry name" value="T2SS_GspM_XpsM"/>
    <property type="match status" value="1"/>
</dbReference>
<dbReference type="Pfam" id="PF10741">
    <property type="entry name" value="T2SSM_b"/>
    <property type="match status" value="1"/>
</dbReference>
<keyword evidence="1" id="KW-0472">Membrane</keyword>
<dbReference type="HOGENOM" id="CLU_1545404_0_0_6"/>
<proteinExistence type="predicted"/>
<sequence length="188" mass="20314">MNWLRTHRRSAIIIGLTLLLPVYLYLAVLVKLVAMGAEDAERIGDLRPRIARLQGLIDNETALRAAAGEVGERLETLGYAPAQDATAVAASLQAEVRQLLGEAGLAVTNSQVLPTRNDDNFDLVGLKLTVSGSLAALDAALAGLQTFRPMLLVESLDTFPTRPRGRRGEQAPQQLTAVIELLALRRLQ</sequence>
<protein>
    <submittedName>
        <fullName evidence="2">General secretion pathway protein M</fullName>
    </submittedName>
</protein>
<keyword evidence="1" id="KW-0812">Transmembrane</keyword>
<accession>A0A095VTQ0</accession>
<comment type="caution">
    <text evidence="2">The sequence shown here is derived from an EMBL/GenBank/DDBJ whole genome shotgun (WGS) entry which is preliminary data.</text>
</comment>
<dbReference type="InterPro" id="IPR034756">
    <property type="entry name" value="T2SSM_b"/>
</dbReference>
<evidence type="ECO:0000313" key="2">
    <source>
        <dbReference type="EMBL" id="KGE04740.1"/>
    </source>
</evidence>
<keyword evidence="3" id="KW-1185">Reference proteome</keyword>
<dbReference type="eggNOG" id="ENOG503363D">
    <property type="taxonomic scope" value="Bacteria"/>
</dbReference>
<name>A0A095VTQ0_9GAMM</name>